<dbReference type="Proteomes" id="UP000594263">
    <property type="component" value="Unplaced"/>
</dbReference>
<evidence type="ECO:0000313" key="4">
    <source>
        <dbReference type="EnsemblPlants" id="Kaladp0024s0498.1.v1.1.CDS.1"/>
    </source>
</evidence>
<accession>A0A7N0T6Y6</accession>
<reference evidence="4" key="1">
    <citation type="submission" date="2021-01" db="UniProtKB">
        <authorList>
            <consortium name="EnsemblPlants"/>
        </authorList>
    </citation>
    <scope>IDENTIFICATION</scope>
</reference>
<dbReference type="EnsemblPlants" id="Kaladp0024s0498.1.v1.1">
    <property type="protein sequence ID" value="Kaladp0024s0498.1.v1.1.CDS.1"/>
    <property type="gene ID" value="Kaladp0024s0498.v1.1"/>
</dbReference>
<organism evidence="4 5">
    <name type="scientific">Kalanchoe fedtschenkoi</name>
    <name type="common">Lavender scallops</name>
    <name type="synonym">South American air plant</name>
    <dbReference type="NCBI Taxonomy" id="63787"/>
    <lineage>
        <taxon>Eukaryota</taxon>
        <taxon>Viridiplantae</taxon>
        <taxon>Streptophyta</taxon>
        <taxon>Embryophyta</taxon>
        <taxon>Tracheophyta</taxon>
        <taxon>Spermatophyta</taxon>
        <taxon>Magnoliopsida</taxon>
        <taxon>eudicotyledons</taxon>
        <taxon>Gunneridae</taxon>
        <taxon>Pentapetalae</taxon>
        <taxon>Saxifragales</taxon>
        <taxon>Crassulaceae</taxon>
        <taxon>Kalanchoe</taxon>
    </lineage>
</organism>
<proteinExistence type="inferred from homology"/>
<keyword evidence="5" id="KW-1185">Reference proteome</keyword>
<dbReference type="Gene3D" id="2.30.30.30">
    <property type="match status" value="1"/>
</dbReference>
<protein>
    <submittedName>
        <fullName evidence="4">Uncharacterized protein</fullName>
    </submittedName>
</protein>
<evidence type="ECO:0000313" key="5">
    <source>
        <dbReference type="Proteomes" id="UP000594263"/>
    </source>
</evidence>
<keyword evidence="3" id="KW-0687">Ribonucleoprotein</keyword>
<dbReference type="Pfam" id="PF16906">
    <property type="entry name" value="Ribosomal_L26"/>
    <property type="match status" value="1"/>
</dbReference>
<evidence type="ECO:0000256" key="1">
    <source>
        <dbReference type="ARBA" id="ARBA00010618"/>
    </source>
</evidence>
<evidence type="ECO:0000256" key="2">
    <source>
        <dbReference type="ARBA" id="ARBA00022980"/>
    </source>
</evidence>
<dbReference type="GO" id="GO:0015934">
    <property type="term" value="C:large ribosomal subunit"/>
    <property type="evidence" value="ECO:0007669"/>
    <property type="project" value="InterPro"/>
</dbReference>
<evidence type="ECO:0000256" key="3">
    <source>
        <dbReference type="ARBA" id="ARBA00023274"/>
    </source>
</evidence>
<comment type="similarity">
    <text evidence="1">Belongs to the universal ribosomal protein uL24 family.</text>
</comment>
<dbReference type="Gramene" id="Kaladp0024s0498.1.v1.1">
    <property type="protein sequence ID" value="Kaladp0024s0498.1.v1.1.CDS.1"/>
    <property type="gene ID" value="Kaladp0024s0498.v1.1"/>
</dbReference>
<dbReference type="PANTHER" id="PTHR11143">
    <property type="entry name" value="60S RIBOSOMAL PROTEIN L26 FAMILY MEMBER"/>
    <property type="match status" value="1"/>
</dbReference>
<keyword evidence="2" id="KW-0689">Ribosomal protein</keyword>
<name>A0A7N0T6Y6_KALFE</name>
<dbReference type="InterPro" id="IPR014722">
    <property type="entry name" value="Rib_uL2_dom2"/>
</dbReference>
<dbReference type="AlphaFoldDB" id="A0A7N0T6Y6"/>
<dbReference type="GO" id="GO:0003735">
    <property type="term" value="F:structural constituent of ribosome"/>
    <property type="evidence" value="ECO:0007669"/>
    <property type="project" value="InterPro"/>
</dbReference>
<sequence>MKYNPHVTSSRRKNRKAHFTVPSFIRRVLMSELLSSELRSKYNVDKDRKLLLERKKNGRAVADKKGIKFTTEDVMQNID</sequence>
<dbReference type="InterPro" id="IPR005756">
    <property type="entry name" value="Ribosomal_uL24_euk/arc"/>
</dbReference>
<dbReference type="GO" id="GO:0006412">
    <property type="term" value="P:translation"/>
    <property type="evidence" value="ECO:0007669"/>
    <property type="project" value="InterPro"/>
</dbReference>